<organism evidence="2 3">
    <name type="scientific">Chryseobacterium lathyri</name>
    <dbReference type="NCBI Taxonomy" id="395933"/>
    <lineage>
        <taxon>Bacteria</taxon>
        <taxon>Pseudomonadati</taxon>
        <taxon>Bacteroidota</taxon>
        <taxon>Flavobacteriia</taxon>
        <taxon>Flavobacteriales</taxon>
        <taxon>Weeksellaceae</taxon>
        <taxon>Chryseobacterium group</taxon>
        <taxon>Chryseobacterium</taxon>
    </lineage>
</organism>
<reference evidence="2 3" key="1">
    <citation type="submission" date="2023-07" db="EMBL/GenBank/DDBJ databases">
        <title>Sorghum-associated microbial communities from plants grown in Nebraska, USA.</title>
        <authorList>
            <person name="Schachtman D."/>
        </authorList>
    </citation>
    <scope>NUCLEOTIDE SEQUENCE [LARGE SCALE GENOMIC DNA]</scope>
    <source>
        <strain evidence="2 3">CC351</strain>
    </source>
</reference>
<accession>A0ABT9SMT8</accession>
<evidence type="ECO:0008006" key="4">
    <source>
        <dbReference type="Google" id="ProtNLM"/>
    </source>
</evidence>
<gene>
    <name evidence="2" type="ORF">J2T04_002627</name>
</gene>
<keyword evidence="3" id="KW-1185">Reference proteome</keyword>
<keyword evidence="1" id="KW-0812">Transmembrane</keyword>
<name>A0ABT9SMT8_9FLAO</name>
<sequence length="158" mass="17917">MHFFYPSAKAAEITDDNLNKIYISGDAKFINSEGTIIYGDVVNIPAQEKQKQLRKQKSKPVKTKSTEKKIKKIENLSYYDTAKIISSRSAEDFNPGSSGIKKLSVITRYGFKLYAVIINSIVILIPYFFAIIGIRLYKCRVIPVLDMGYNFQRPPPAL</sequence>
<comment type="caution">
    <text evidence="2">The sequence shown here is derived from an EMBL/GenBank/DDBJ whole genome shotgun (WGS) entry which is preliminary data.</text>
</comment>
<evidence type="ECO:0000313" key="2">
    <source>
        <dbReference type="EMBL" id="MDP9960739.1"/>
    </source>
</evidence>
<keyword evidence="1" id="KW-0472">Membrane</keyword>
<dbReference type="RefSeq" id="WP_306844248.1">
    <property type="nucleotide sequence ID" value="NZ_JAUSRL010000004.1"/>
</dbReference>
<protein>
    <recommendedName>
        <fullName evidence="4">Organic solvent tolerance-like N-terminal domain-containing protein</fullName>
    </recommendedName>
</protein>
<dbReference type="Proteomes" id="UP001235513">
    <property type="component" value="Unassembled WGS sequence"/>
</dbReference>
<feature type="transmembrane region" description="Helical" evidence="1">
    <location>
        <begin position="111"/>
        <end position="137"/>
    </location>
</feature>
<keyword evidence="1" id="KW-1133">Transmembrane helix</keyword>
<evidence type="ECO:0000313" key="3">
    <source>
        <dbReference type="Proteomes" id="UP001235513"/>
    </source>
</evidence>
<dbReference type="EMBL" id="JAUSRL010000004">
    <property type="protein sequence ID" value="MDP9960739.1"/>
    <property type="molecule type" value="Genomic_DNA"/>
</dbReference>
<proteinExistence type="predicted"/>
<evidence type="ECO:0000256" key="1">
    <source>
        <dbReference type="SAM" id="Phobius"/>
    </source>
</evidence>